<sequence length="119" mass="12702">MNTTGPQPIPATGLPEVITRYLAAHRVRDAATAVSAFTADAVVTDEGATRQGTAAIGEWLETAASEYTYTTELTGAERADAHHYVALQHLEGDFPGGTVDLRYRFTLRDGLIAGLVIEV</sequence>
<proteinExistence type="predicted"/>
<dbReference type="InterPro" id="IPR032710">
    <property type="entry name" value="NTF2-like_dom_sf"/>
</dbReference>
<dbReference type="AlphaFoldDB" id="A0A239MYB6"/>
<keyword evidence="3" id="KW-1185">Reference proteome</keyword>
<dbReference type="SUPFAM" id="SSF54427">
    <property type="entry name" value="NTF2-like"/>
    <property type="match status" value="1"/>
</dbReference>
<dbReference type="Gene3D" id="3.10.450.50">
    <property type="match status" value="1"/>
</dbReference>
<gene>
    <name evidence="2" type="ORF">SAMN05216252_12880</name>
</gene>
<organism evidence="2 3">
    <name type="scientific">Actinacidiphila glaucinigra</name>
    <dbReference type="NCBI Taxonomy" id="235986"/>
    <lineage>
        <taxon>Bacteria</taxon>
        <taxon>Bacillati</taxon>
        <taxon>Actinomycetota</taxon>
        <taxon>Actinomycetes</taxon>
        <taxon>Kitasatosporales</taxon>
        <taxon>Streptomycetaceae</taxon>
        <taxon>Actinacidiphila</taxon>
    </lineage>
</organism>
<dbReference type="EMBL" id="FZOF01000028">
    <property type="protein sequence ID" value="SNT46958.1"/>
    <property type="molecule type" value="Genomic_DNA"/>
</dbReference>
<dbReference type="OrthoDB" id="8684708at2"/>
<dbReference type="InterPro" id="IPR037401">
    <property type="entry name" value="SnoaL-like"/>
</dbReference>
<feature type="domain" description="SnoaL-like" evidence="1">
    <location>
        <begin position="18"/>
        <end position="113"/>
    </location>
</feature>
<reference evidence="2 3" key="1">
    <citation type="submission" date="2017-06" db="EMBL/GenBank/DDBJ databases">
        <authorList>
            <person name="Kim H.J."/>
            <person name="Triplett B.A."/>
        </authorList>
    </citation>
    <scope>NUCLEOTIDE SEQUENCE [LARGE SCALE GENOMIC DNA]</scope>
    <source>
        <strain evidence="2 3">CGMCC 4.1858</strain>
    </source>
</reference>
<protein>
    <submittedName>
        <fullName evidence="2">SnoaL-like domain-containing protein</fullName>
    </submittedName>
</protein>
<accession>A0A239MYB6</accession>
<evidence type="ECO:0000313" key="3">
    <source>
        <dbReference type="Proteomes" id="UP000198280"/>
    </source>
</evidence>
<dbReference type="RefSeq" id="WP_089228093.1">
    <property type="nucleotide sequence ID" value="NZ_FZOF01000028.1"/>
</dbReference>
<evidence type="ECO:0000313" key="2">
    <source>
        <dbReference type="EMBL" id="SNT46958.1"/>
    </source>
</evidence>
<name>A0A239MYB6_9ACTN</name>
<dbReference type="Proteomes" id="UP000198280">
    <property type="component" value="Unassembled WGS sequence"/>
</dbReference>
<evidence type="ECO:0000259" key="1">
    <source>
        <dbReference type="Pfam" id="PF12680"/>
    </source>
</evidence>
<dbReference type="Pfam" id="PF12680">
    <property type="entry name" value="SnoaL_2"/>
    <property type="match status" value="1"/>
</dbReference>